<dbReference type="Pfam" id="PF00850">
    <property type="entry name" value="Hist_deacetyl"/>
    <property type="match status" value="1"/>
</dbReference>
<feature type="compositionally biased region" description="Polar residues" evidence="1">
    <location>
        <begin position="806"/>
        <end position="817"/>
    </location>
</feature>
<feature type="compositionally biased region" description="Low complexity" evidence="1">
    <location>
        <begin position="705"/>
        <end position="723"/>
    </location>
</feature>
<feature type="region of interest" description="Disordered" evidence="1">
    <location>
        <begin position="252"/>
        <end position="276"/>
    </location>
</feature>
<dbReference type="Proteomes" id="UP001590951">
    <property type="component" value="Unassembled WGS sequence"/>
</dbReference>
<feature type="compositionally biased region" description="Polar residues" evidence="1">
    <location>
        <begin position="462"/>
        <end position="473"/>
    </location>
</feature>
<evidence type="ECO:0000313" key="4">
    <source>
        <dbReference type="Proteomes" id="UP001590951"/>
    </source>
</evidence>
<feature type="compositionally biased region" description="Polar residues" evidence="1">
    <location>
        <begin position="313"/>
        <end position="322"/>
    </location>
</feature>
<gene>
    <name evidence="3" type="ORF">ABVK25_011413</name>
</gene>
<feature type="compositionally biased region" description="Polar residues" evidence="1">
    <location>
        <begin position="771"/>
        <end position="797"/>
    </location>
</feature>
<sequence length="865" mass="93883">MPSGFCWLNNVHVGIGHAVLAHGLTHAAIIDFDLHHGDGSQSITWAHNSRVGSMPKNAPSSKKTAIGYFSLHDINSYPCEMGDEEKVRNASLCIENAHGQTVWNVHLQPWNTEAEFWQLYEENYSVVLTKARNFLRLHSDRLRQAPTHPKPKAAIFLSAGFDASEWESPGMQRHQVNVPTDFYARLTRDVVMIAEEEGLGVDGRVISVLEGGYSDRALMTGVLSHVSGLASATGASRLPNLSNRLGLEMGRRLGTSDVNGDSMQAQSDPRKETNGAFESDWWSLPHLKEIEALTKPPAPAAAPKKQRNDGRPTYTSATQSYTAKIVSPPQGRRSISGSNGFLHQGGSSMARAPSPPPPAVDWATAAHELSKLLVPSDRETRSCRPEDLNAEASRVRRDRYSAVGLPMDMPVIDPKKMQLRDRRGKPPQYASDDEEGKHASGVSRRKTIADVSLLAEDIEPTTAPSSNTSVGQPTRQARRRSSVASTTSSVTMERGSDFSLEPANDAQIRRDPLVVKKPRAPANPRSEVPKAKAIRKQATAPHMSSVSPTVSNLANQATSSQGADKAPLAEDEDMRNKDVDQLTSRMKKISIKLNVPPKQEYEARETKPKAAPRGRAAKSTVSKPTKPVSPTKAKVKLVKETSLPKPPTNEPLVAQQLTPPALLPERAQGTLEPVPKPALQEQLLQPAAQEPIQPPPTSLAPPSEPSITPHAPVAATAAGAPSTHVPDQEEIKAETPRPAPQQPMLQQQLSDFVRSETPVAAKRTKQDLPVFTSTSPISFGQSNVSTSSINQAMNNNGYAVPPSKPSIPQRSPEQPTITGAVDREDQVPAYPPPLPEIPTTRDVKQEPHSSTSIWDVPDTPQPRKP</sequence>
<reference evidence="3 4" key="1">
    <citation type="submission" date="2024-09" db="EMBL/GenBank/DDBJ databases">
        <title>Rethinking Asexuality: The Enigmatic Case of Functional Sexual Genes in Lepraria (Stereocaulaceae).</title>
        <authorList>
            <person name="Doellman M."/>
            <person name="Sun Y."/>
            <person name="Barcenas-Pena A."/>
            <person name="Lumbsch H.T."/>
            <person name="Grewe F."/>
        </authorList>
    </citation>
    <scope>NUCLEOTIDE SEQUENCE [LARGE SCALE GENOMIC DNA]</scope>
    <source>
        <strain evidence="3 4">Grewe 0041</strain>
    </source>
</reference>
<feature type="domain" description="Histone deacetylase" evidence="2">
    <location>
        <begin position="2"/>
        <end position="228"/>
    </location>
</feature>
<dbReference type="Gene3D" id="3.40.800.20">
    <property type="entry name" value="Histone deacetylase domain"/>
    <property type="match status" value="1"/>
</dbReference>
<feature type="compositionally biased region" description="Low complexity" evidence="1">
    <location>
        <begin position="482"/>
        <end position="491"/>
    </location>
</feature>
<feature type="compositionally biased region" description="Low complexity" evidence="1">
    <location>
        <begin position="677"/>
        <end position="691"/>
    </location>
</feature>
<dbReference type="PANTHER" id="PTHR47558:SF1">
    <property type="entry name" value="HISTONE DEACETYLASE HOS3"/>
    <property type="match status" value="1"/>
</dbReference>
<accession>A0ABR4APB0</accession>
<organism evidence="3 4">
    <name type="scientific">Lepraria finkii</name>
    <dbReference type="NCBI Taxonomy" id="1340010"/>
    <lineage>
        <taxon>Eukaryota</taxon>
        <taxon>Fungi</taxon>
        <taxon>Dikarya</taxon>
        <taxon>Ascomycota</taxon>
        <taxon>Pezizomycotina</taxon>
        <taxon>Lecanoromycetes</taxon>
        <taxon>OSLEUM clade</taxon>
        <taxon>Lecanoromycetidae</taxon>
        <taxon>Lecanorales</taxon>
        <taxon>Lecanorineae</taxon>
        <taxon>Stereocaulaceae</taxon>
        <taxon>Lepraria</taxon>
    </lineage>
</organism>
<dbReference type="PANTHER" id="PTHR47558">
    <property type="entry name" value="HISTONE DEACETYLASE HOS3"/>
    <property type="match status" value="1"/>
</dbReference>
<feature type="region of interest" description="Disordered" evidence="1">
    <location>
        <begin position="457"/>
        <end position="865"/>
    </location>
</feature>
<dbReference type="SUPFAM" id="SSF52768">
    <property type="entry name" value="Arginase/deacetylase"/>
    <property type="match status" value="1"/>
</dbReference>
<feature type="region of interest" description="Disordered" evidence="1">
    <location>
        <begin position="415"/>
        <end position="445"/>
    </location>
</feature>
<feature type="compositionally biased region" description="Polar residues" evidence="1">
    <location>
        <begin position="542"/>
        <end position="562"/>
    </location>
</feature>
<feature type="compositionally biased region" description="Pro residues" evidence="1">
    <location>
        <begin position="692"/>
        <end position="704"/>
    </location>
</feature>
<feature type="compositionally biased region" description="Basic and acidic residues" evidence="1">
    <location>
        <begin position="599"/>
        <end position="608"/>
    </location>
</feature>
<proteinExistence type="predicted"/>
<keyword evidence="4" id="KW-1185">Reference proteome</keyword>
<comment type="caution">
    <text evidence="3">The sequence shown here is derived from an EMBL/GenBank/DDBJ whole genome shotgun (WGS) entry which is preliminary data.</text>
</comment>
<feature type="compositionally biased region" description="Polar residues" evidence="1">
    <location>
        <begin position="256"/>
        <end position="267"/>
    </location>
</feature>
<feature type="compositionally biased region" description="Basic and acidic residues" evidence="1">
    <location>
        <begin position="726"/>
        <end position="735"/>
    </location>
</feature>
<name>A0ABR4APB0_9LECA</name>
<protein>
    <recommendedName>
        <fullName evidence="2">Histone deacetylase domain-containing protein</fullName>
    </recommendedName>
</protein>
<feature type="region of interest" description="Disordered" evidence="1">
    <location>
        <begin position="295"/>
        <end position="334"/>
    </location>
</feature>
<evidence type="ECO:0000256" key="1">
    <source>
        <dbReference type="SAM" id="MobiDB-lite"/>
    </source>
</evidence>
<evidence type="ECO:0000313" key="3">
    <source>
        <dbReference type="EMBL" id="KAL2047555.1"/>
    </source>
</evidence>
<dbReference type="InterPro" id="IPR023696">
    <property type="entry name" value="Ureohydrolase_dom_sf"/>
</dbReference>
<evidence type="ECO:0000259" key="2">
    <source>
        <dbReference type="Pfam" id="PF00850"/>
    </source>
</evidence>
<dbReference type="InterPro" id="IPR023801">
    <property type="entry name" value="His_deacetylse_dom"/>
</dbReference>
<dbReference type="InterPro" id="IPR053244">
    <property type="entry name" value="HDAC_HD_type_1"/>
</dbReference>
<dbReference type="InterPro" id="IPR037138">
    <property type="entry name" value="His_deacetylse_dom_sf"/>
</dbReference>
<dbReference type="EMBL" id="JBHFEH010000097">
    <property type="protein sequence ID" value="KAL2047555.1"/>
    <property type="molecule type" value="Genomic_DNA"/>
</dbReference>